<evidence type="ECO:0000313" key="5">
    <source>
        <dbReference type="Proteomes" id="UP000293045"/>
    </source>
</evidence>
<gene>
    <name evidence="4" type="ORF">CWI39_1299p0010</name>
</gene>
<reference evidence="4 5" key="1">
    <citation type="submission" date="2017-12" db="EMBL/GenBank/DDBJ databases">
        <authorList>
            <person name="Pombert J.-F."/>
            <person name="Haag K.L."/>
            <person name="Ebert D."/>
        </authorList>
    </citation>
    <scope>NUCLEOTIDE SEQUENCE [LARGE SCALE GENOMIC DNA]</scope>
    <source>
        <strain evidence="4">IL-BN-2</strain>
    </source>
</reference>
<dbReference type="GO" id="GO:0004674">
    <property type="term" value="F:protein serine/threonine kinase activity"/>
    <property type="evidence" value="ECO:0007669"/>
    <property type="project" value="TreeGrafter"/>
</dbReference>
<dbReference type="GO" id="GO:0005524">
    <property type="term" value="F:ATP binding"/>
    <property type="evidence" value="ECO:0007669"/>
    <property type="project" value="InterPro"/>
</dbReference>
<feature type="transmembrane region" description="Helical" evidence="2">
    <location>
        <begin position="408"/>
        <end position="431"/>
    </location>
</feature>
<dbReference type="SMART" id="SM00220">
    <property type="entry name" value="S_TKc"/>
    <property type="match status" value="1"/>
</dbReference>
<dbReference type="GO" id="GO:0044773">
    <property type="term" value="P:mitotic DNA damage checkpoint signaling"/>
    <property type="evidence" value="ECO:0007669"/>
    <property type="project" value="TreeGrafter"/>
</dbReference>
<dbReference type="Pfam" id="PF00069">
    <property type="entry name" value="Pkinase"/>
    <property type="match status" value="1"/>
</dbReference>
<evidence type="ECO:0000259" key="3">
    <source>
        <dbReference type="PROSITE" id="PS50011"/>
    </source>
</evidence>
<keyword evidence="4" id="KW-0808">Transferase</keyword>
<dbReference type="GO" id="GO:0005737">
    <property type="term" value="C:cytoplasm"/>
    <property type="evidence" value="ECO:0007669"/>
    <property type="project" value="TreeGrafter"/>
</dbReference>
<dbReference type="PROSITE" id="PS50011">
    <property type="entry name" value="PROTEIN_KINASE_DOM"/>
    <property type="match status" value="1"/>
</dbReference>
<feature type="region of interest" description="Disordered" evidence="1">
    <location>
        <begin position="340"/>
        <end position="359"/>
    </location>
</feature>
<dbReference type="GO" id="GO:0005634">
    <property type="term" value="C:nucleus"/>
    <property type="evidence" value="ECO:0007669"/>
    <property type="project" value="TreeGrafter"/>
</dbReference>
<organism evidence="4 5">
    <name type="scientific">Hamiltosporidium magnivora</name>
    <dbReference type="NCBI Taxonomy" id="148818"/>
    <lineage>
        <taxon>Eukaryota</taxon>
        <taxon>Fungi</taxon>
        <taxon>Fungi incertae sedis</taxon>
        <taxon>Microsporidia</taxon>
        <taxon>Dubosqiidae</taxon>
        <taxon>Hamiltosporidium</taxon>
    </lineage>
</organism>
<protein>
    <submittedName>
        <fullName evidence="4">Protein kinase domain-containing protein</fullName>
    </submittedName>
</protein>
<comment type="caution">
    <text evidence="4">The sequence shown here is derived from an EMBL/GenBank/DDBJ whole genome shotgun (WGS) entry which is preliminary data.</text>
</comment>
<feature type="domain" description="Protein kinase" evidence="3">
    <location>
        <begin position="47"/>
        <end position="281"/>
    </location>
</feature>
<dbReference type="PROSITE" id="PS00108">
    <property type="entry name" value="PROTEIN_KINASE_ST"/>
    <property type="match status" value="1"/>
</dbReference>
<dbReference type="VEuPathDB" id="MicrosporidiaDB:CWI36_0225p0010"/>
<dbReference type="PANTHER" id="PTHR44167:SF18">
    <property type="entry name" value="PROTEIN KINASE DOMAIN-CONTAINING PROTEIN"/>
    <property type="match status" value="1"/>
</dbReference>
<dbReference type="SUPFAM" id="SSF56112">
    <property type="entry name" value="Protein kinase-like (PK-like)"/>
    <property type="match status" value="1"/>
</dbReference>
<dbReference type="AlphaFoldDB" id="A0A4Q9L317"/>
<dbReference type="CDD" id="cd00180">
    <property type="entry name" value="PKc"/>
    <property type="match status" value="1"/>
</dbReference>
<dbReference type="InterPro" id="IPR008271">
    <property type="entry name" value="Ser/Thr_kinase_AS"/>
</dbReference>
<dbReference type="PANTHER" id="PTHR44167">
    <property type="entry name" value="OVARIAN-SPECIFIC SERINE/THREONINE-PROTEIN KINASE LOK-RELATED"/>
    <property type="match status" value="1"/>
</dbReference>
<evidence type="ECO:0000256" key="1">
    <source>
        <dbReference type="SAM" id="MobiDB-lite"/>
    </source>
</evidence>
<dbReference type="InterPro" id="IPR011009">
    <property type="entry name" value="Kinase-like_dom_sf"/>
</dbReference>
<evidence type="ECO:0000256" key="2">
    <source>
        <dbReference type="SAM" id="Phobius"/>
    </source>
</evidence>
<keyword evidence="2" id="KW-1133">Transmembrane helix</keyword>
<accession>A0A4Q9L317</accession>
<keyword evidence="2" id="KW-0812">Transmembrane</keyword>
<evidence type="ECO:0000313" key="4">
    <source>
        <dbReference type="EMBL" id="TBU01814.1"/>
    </source>
</evidence>
<dbReference type="VEuPathDB" id="MicrosporidiaDB:CWI39_1299p0010"/>
<name>A0A4Q9L317_9MICR</name>
<dbReference type="Proteomes" id="UP000293045">
    <property type="component" value="Unassembled WGS sequence"/>
</dbReference>
<proteinExistence type="predicted"/>
<keyword evidence="4" id="KW-0418">Kinase</keyword>
<dbReference type="EMBL" id="PIXR01001299">
    <property type="protein sequence ID" value="TBU01814.1"/>
    <property type="molecule type" value="Genomic_DNA"/>
</dbReference>
<dbReference type="InterPro" id="IPR000719">
    <property type="entry name" value="Prot_kinase_dom"/>
</dbReference>
<sequence>MYFRDRKLNKLILKVLSFEILLFYVSYSLSSLPNPITLIQDGFSETYKTIKYLGSGVQGSVFLVRNIRNGEEFALKIQPINARYDCHRVAELFKNYLKHENIVEFYAYGKDKRNEYLLFEYLPITLEKYLKEGNVALINFLFIMKQTFDVLNFLQSLKIIYLDIKFDNIMICEDLKVKLIDFGLANFEKDQRNFFSSFDMINKRHELYRNRDLAPEVRNRQRYSCNADVHCFAYICRKALKNITIKNYQIINDADDFFKKCLEEDPSKRITADLALLHPLFNILYDFLICFSNLENLEISKNETKIRIKDKILYYEHPNYGFELHCCCKNEKREFTKLELPSKQTHAEEETGNESPTKQRAKKLLDYRVIIDKEVLPIQHLTFSYYNELKNIFSALRVEKKQKSNRGMWKYIIGLSVIVLIVGAGLSYYFFVHKKKLNN</sequence>
<keyword evidence="2" id="KW-0472">Membrane</keyword>
<dbReference type="Gene3D" id="1.10.510.10">
    <property type="entry name" value="Transferase(Phosphotransferase) domain 1"/>
    <property type="match status" value="1"/>
</dbReference>